<dbReference type="PROSITE" id="PS50011">
    <property type="entry name" value="PROTEIN_KINASE_DOM"/>
    <property type="match status" value="1"/>
</dbReference>
<dbReference type="PANTHER" id="PTHR24419">
    <property type="entry name" value="INTERLEUKIN-1 RECEPTOR-ASSOCIATED KINASE"/>
    <property type="match status" value="1"/>
</dbReference>
<keyword evidence="3" id="KW-0808">Transferase</keyword>
<keyword evidence="6" id="KW-0067">ATP-binding</keyword>
<dbReference type="GO" id="GO:0005737">
    <property type="term" value="C:cytoplasm"/>
    <property type="evidence" value="ECO:0007669"/>
    <property type="project" value="TreeGrafter"/>
</dbReference>
<keyword evidence="5" id="KW-0418">Kinase</keyword>
<evidence type="ECO:0000256" key="3">
    <source>
        <dbReference type="ARBA" id="ARBA00022679"/>
    </source>
</evidence>
<keyword evidence="4" id="KW-0547">Nucleotide-binding</keyword>
<comment type="catalytic activity">
    <reaction evidence="7">
        <text>L-threonyl-[protein] + ATP = O-phospho-L-threonyl-[protein] + ADP + H(+)</text>
        <dbReference type="Rhea" id="RHEA:46608"/>
        <dbReference type="Rhea" id="RHEA-COMP:11060"/>
        <dbReference type="Rhea" id="RHEA-COMP:11605"/>
        <dbReference type="ChEBI" id="CHEBI:15378"/>
        <dbReference type="ChEBI" id="CHEBI:30013"/>
        <dbReference type="ChEBI" id="CHEBI:30616"/>
        <dbReference type="ChEBI" id="CHEBI:61977"/>
        <dbReference type="ChEBI" id="CHEBI:456216"/>
        <dbReference type="EC" id="2.7.11.1"/>
    </reaction>
</comment>
<evidence type="ECO:0000256" key="5">
    <source>
        <dbReference type="ARBA" id="ARBA00022777"/>
    </source>
</evidence>
<comment type="caution">
    <text evidence="11">The sequence shown here is derived from an EMBL/GenBank/DDBJ whole genome shotgun (WGS) entry which is preliminary data.</text>
</comment>
<feature type="compositionally biased region" description="Acidic residues" evidence="9">
    <location>
        <begin position="462"/>
        <end position="488"/>
    </location>
</feature>
<reference evidence="11 12" key="1">
    <citation type="submission" date="2020-03" db="EMBL/GenBank/DDBJ databases">
        <title>Draft Genome Sequence of Cudoniella acicularis.</title>
        <authorList>
            <person name="Buettner E."/>
            <person name="Kellner H."/>
        </authorList>
    </citation>
    <scope>NUCLEOTIDE SEQUENCE [LARGE SCALE GENOMIC DNA]</scope>
    <source>
        <strain evidence="11 12">DSM 108380</strain>
    </source>
</reference>
<evidence type="ECO:0000256" key="7">
    <source>
        <dbReference type="ARBA" id="ARBA00047899"/>
    </source>
</evidence>
<dbReference type="GO" id="GO:0035556">
    <property type="term" value="P:intracellular signal transduction"/>
    <property type="evidence" value="ECO:0007669"/>
    <property type="project" value="TreeGrafter"/>
</dbReference>
<evidence type="ECO:0000256" key="1">
    <source>
        <dbReference type="ARBA" id="ARBA00012513"/>
    </source>
</evidence>
<dbReference type="GO" id="GO:0005524">
    <property type="term" value="F:ATP binding"/>
    <property type="evidence" value="ECO:0007669"/>
    <property type="project" value="UniProtKB-KW"/>
</dbReference>
<feature type="region of interest" description="Disordered" evidence="9">
    <location>
        <begin position="462"/>
        <end position="495"/>
    </location>
</feature>
<dbReference type="AlphaFoldDB" id="A0A8H4R4J4"/>
<evidence type="ECO:0000256" key="4">
    <source>
        <dbReference type="ARBA" id="ARBA00022741"/>
    </source>
</evidence>
<dbReference type="Gene3D" id="3.30.200.20">
    <property type="entry name" value="Phosphorylase Kinase, domain 1"/>
    <property type="match status" value="1"/>
</dbReference>
<evidence type="ECO:0000313" key="12">
    <source>
        <dbReference type="Proteomes" id="UP000566819"/>
    </source>
</evidence>
<evidence type="ECO:0000259" key="10">
    <source>
        <dbReference type="PROSITE" id="PS50011"/>
    </source>
</evidence>
<accession>A0A8H4R4J4</accession>
<name>A0A8H4R4J4_9HELO</name>
<dbReference type="InterPro" id="IPR024604">
    <property type="entry name" value="GSG2_C"/>
</dbReference>
<dbReference type="Pfam" id="PF12330">
    <property type="entry name" value="Haspin_kinase"/>
    <property type="match status" value="1"/>
</dbReference>
<evidence type="ECO:0000256" key="2">
    <source>
        <dbReference type="ARBA" id="ARBA00022527"/>
    </source>
</evidence>
<evidence type="ECO:0000313" key="11">
    <source>
        <dbReference type="EMBL" id="KAF4622651.1"/>
    </source>
</evidence>
<dbReference type="OrthoDB" id="21018at2759"/>
<feature type="domain" description="Protein kinase" evidence="10">
    <location>
        <begin position="110"/>
        <end position="443"/>
    </location>
</feature>
<protein>
    <recommendedName>
        <fullName evidence="1">non-specific serine/threonine protein kinase</fullName>
        <ecNumber evidence="1">2.7.11.1</ecNumber>
    </recommendedName>
</protein>
<dbReference type="Gene3D" id="1.10.510.10">
    <property type="entry name" value="Transferase(Phosphotransferase) domain 1"/>
    <property type="match status" value="1"/>
</dbReference>
<keyword evidence="12" id="KW-1185">Reference proteome</keyword>
<feature type="compositionally biased region" description="Acidic residues" evidence="9">
    <location>
        <begin position="52"/>
        <end position="69"/>
    </location>
</feature>
<dbReference type="GO" id="GO:0005634">
    <property type="term" value="C:nucleus"/>
    <property type="evidence" value="ECO:0007669"/>
    <property type="project" value="TreeGrafter"/>
</dbReference>
<gene>
    <name evidence="11" type="ORF">G7Y89_g14377</name>
</gene>
<dbReference type="InterPro" id="IPR000719">
    <property type="entry name" value="Prot_kinase_dom"/>
</dbReference>
<keyword evidence="2" id="KW-0723">Serine/threonine-protein kinase</keyword>
<feature type="region of interest" description="Disordered" evidence="9">
    <location>
        <begin position="49"/>
        <end position="69"/>
    </location>
</feature>
<dbReference type="SMART" id="SM01331">
    <property type="entry name" value="DUF3635"/>
    <property type="match status" value="1"/>
</dbReference>
<dbReference type="InterPro" id="IPR011009">
    <property type="entry name" value="Kinase-like_dom_sf"/>
</dbReference>
<dbReference type="Proteomes" id="UP000566819">
    <property type="component" value="Unassembled WGS sequence"/>
</dbReference>
<evidence type="ECO:0000256" key="6">
    <source>
        <dbReference type="ARBA" id="ARBA00022840"/>
    </source>
</evidence>
<sequence length="1010" mass="109175">MGRQRTYGAKKSVASAAAAAIFGAPPKAPSPVPIKRDALADITSAIGNISLADDDNEGEEEEEEEEEEEVGLFTFSTLTPPHLAPIIEAYRKDAGRVLEIKDWHDLIAPLSTITKIAEASYAEVYRIEAYQQTSILKMIRLQSPTDPDSLHISSAIKISSVLSELRIMNALTEIPGFVTFKDAHLIQGKTTDFFKRAYNEYAEEKDGSEFPDPDSYTNHTLFLAIELGDAGTVLDEFKLFTIAEVWDILLSTIAALGKGEIDCEFEHRDLHENNICIDRPLMPRARENPELPIRFGFSGLEITLIDYGLSRASLKCGDVVYLDLEEDLSIFQASDGNPQFNAYKKMRTHLFTGTRTMYKKTWHNAASRSLSNGHTWSEHIPYTNVIWISYLFNYLKRIFKETTDEDGLAELKKFIEETKEFSKCLDTRTKVENGAFMCAQDVFAYVIEVGWMTREQAEFNDPFDEEFGDHEGVELGEEDGSEDDDSEALGEKSESLNAQRRVSDFSVIVNLSVVPENGFRDPFHSPTTLLLVTLHKFILVTSPLNKPPGAKGVNSTSGIGDAECMTEYNGCLDGFTVFTTASNSARKDYVSLFSTCYDDEVADNSYNADNAQCKDNPIITTPDYASTYLLCDGADNECEADLAQCKNTCSVAYDTCQSSGDEALAAPCLKRYESCLVSFTAATSAIGQDCVASYLSCDEADNVCSADVAQCKNKCAAGQGRASKYTACDASGEADNICNTDYAQCKNTCAIALDTCRSSGDPTLITMCDSMYYSCLDPVKNTNITTNVTASISSTSYILPSMTATLNTTLTSTTHSSGASGYLSSILTAPENSTSTNTTSISSSVILTNVVVPTNGSFSATAISTGTSSGFSPRLKLNGKQHFATTTSTSISSSILPTNVADGANTSFPATAISISTGISSSFSPLLPSQSTVANPSFANTTYSIIPEPTSSKSTLVIPTAVSSSISRRVSSPGNTTSIPALSNIIAAFPVYTIPPEPENVGDNDGACDA</sequence>
<dbReference type="EMBL" id="JAAMPI010001881">
    <property type="protein sequence ID" value="KAF4622651.1"/>
    <property type="molecule type" value="Genomic_DNA"/>
</dbReference>
<organism evidence="11 12">
    <name type="scientific">Cudoniella acicularis</name>
    <dbReference type="NCBI Taxonomy" id="354080"/>
    <lineage>
        <taxon>Eukaryota</taxon>
        <taxon>Fungi</taxon>
        <taxon>Dikarya</taxon>
        <taxon>Ascomycota</taxon>
        <taxon>Pezizomycotina</taxon>
        <taxon>Leotiomycetes</taxon>
        <taxon>Helotiales</taxon>
        <taxon>Tricladiaceae</taxon>
        <taxon>Cudoniella</taxon>
    </lineage>
</organism>
<dbReference type="GO" id="GO:0000278">
    <property type="term" value="P:mitotic cell cycle"/>
    <property type="evidence" value="ECO:0007669"/>
    <property type="project" value="TreeGrafter"/>
</dbReference>
<dbReference type="EC" id="2.7.11.1" evidence="1"/>
<evidence type="ECO:0000256" key="8">
    <source>
        <dbReference type="ARBA" id="ARBA00048679"/>
    </source>
</evidence>
<evidence type="ECO:0000256" key="9">
    <source>
        <dbReference type="SAM" id="MobiDB-lite"/>
    </source>
</evidence>
<dbReference type="PANTHER" id="PTHR24419:SF18">
    <property type="entry name" value="SERINE_THREONINE-PROTEIN KINASE HASPIN"/>
    <property type="match status" value="1"/>
</dbReference>
<proteinExistence type="predicted"/>
<comment type="catalytic activity">
    <reaction evidence="8">
        <text>L-seryl-[protein] + ATP = O-phospho-L-seryl-[protein] + ADP + H(+)</text>
        <dbReference type="Rhea" id="RHEA:17989"/>
        <dbReference type="Rhea" id="RHEA-COMP:9863"/>
        <dbReference type="Rhea" id="RHEA-COMP:11604"/>
        <dbReference type="ChEBI" id="CHEBI:15378"/>
        <dbReference type="ChEBI" id="CHEBI:29999"/>
        <dbReference type="ChEBI" id="CHEBI:30616"/>
        <dbReference type="ChEBI" id="CHEBI:83421"/>
        <dbReference type="ChEBI" id="CHEBI:456216"/>
        <dbReference type="EC" id="2.7.11.1"/>
    </reaction>
</comment>
<dbReference type="SUPFAM" id="SSF56112">
    <property type="entry name" value="Protein kinase-like (PK-like)"/>
    <property type="match status" value="1"/>
</dbReference>
<dbReference type="GO" id="GO:0072354">
    <property type="term" value="F:histone H3T3 kinase activity"/>
    <property type="evidence" value="ECO:0007669"/>
    <property type="project" value="TreeGrafter"/>
</dbReference>